<evidence type="ECO:0000256" key="2">
    <source>
        <dbReference type="ARBA" id="ARBA00022605"/>
    </source>
</evidence>
<evidence type="ECO:0000313" key="9">
    <source>
        <dbReference type="EMBL" id="MCH5597071.1"/>
    </source>
</evidence>
<dbReference type="InterPro" id="IPR001048">
    <property type="entry name" value="Asp/Glu/Uridylate_kinase"/>
</dbReference>
<evidence type="ECO:0000256" key="3">
    <source>
        <dbReference type="ARBA" id="ARBA00022650"/>
    </source>
</evidence>
<dbReference type="EMBL" id="JAKWBL010000001">
    <property type="protein sequence ID" value="MCH5597071.1"/>
    <property type="molecule type" value="Genomic_DNA"/>
</dbReference>
<dbReference type="CDD" id="cd21157">
    <property type="entry name" value="PUA_G5K"/>
    <property type="match status" value="1"/>
</dbReference>
<keyword evidence="2" id="KW-0028">Amino-acid biosynthesis</keyword>
<dbReference type="SUPFAM" id="SSF53633">
    <property type="entry name" value="Carbamate kinase-like"/>
    <property type="match status" value="1"/>
</dbReference>
<dbReference type="Proteomes" id="UP001202248">
    <property type="component" value="Unassembled WGS sequence"/>
</dbReference>
<keyword evidence="7" id="KW-0067">ATP-binding</keyword>
<name>A0ABS9SFC9_9BACT</name>
<dbReference type="Pfam" id="PF00696">
    <property type="entry name" value="AA_kinase"/>
    <property type="match status" value="1"/>
</dbReference>
<comment type="caution">
    <text evidence="9">The sequence shown here is derived from an EMBL/GenBank/DDBJ whole genome shotgun (WGS) entry which is preliminary data.</text>
</comment>
<dbReference type="SUPFAM" id="SSF88697">
    <property type="entry name" value="PUA domain-like"/>
    <property type="match status" value="1"/>
</dbReference>
<dbReference type="PRINTS" id="PR00474">
    <property type="entry name" value="GLU5KINASE"/>
</dbReference>
<evidence type="ECO:0000256" key="4">
    <source>
        <dbReference type="ARBA" id="ARBA00022679"/>
    </source>
</evidence>
<dbReference type="NCBIfam" id="TIGR01027">
    <property type="entry name" value="proB"/>
    <property type="match status" value="1"/>
</dbReference>
<evidence type="ECO:0000256" key="7">
    <source>
        <dbReference type="ARBA" id="ARBA00022840"/>
    </source>
</evidence>
<dbReference type="InterPro" id="IPR005715">
    <property type="entry name" value="Glu_5kinase/COase_Synthase"/>
</dbReference>
<dbReference type="PIRSF" id="PIRSF000729">
    <property type="entry name" value="GK"/>
    <property type="match status" value="1"/>
</dbReference>
<dbReference type="Pfam" id="PF01472">
    <property type="entry name" value="PUA"/>
    <property type="match status" value="1"/>
</dbReference>
<keyword evidence="4 9" id="KW-0808">Transferase</keyword>
<dbReference type="InterPro" id="IPR036974">
    <property type="entry name" value="PUA_sf"/>
</dbReference>
<keyword evidence="3" id="KW-0641">Proline biosynthesis</keyword>
<dbReference type="Gene3D" id="3.40.1160.10">
    <property type="entry name" value="Acetylglutamate kinase-like"/>
    <property type="match status" value="1"/>
</dbReference>
<evidence type="ECO:0000256" key="6">
    <source>
        <dbReference type="ARBA" id="ARBA00022777"/>
    </source>
</evidence>
<dbReference type="InterPro" id="IPR002478">
    <property type="entry name" value="PUA"/>
</dbReference>
<evidence type="ECO:0000256" key="1">
    <source>
        <dbReference type="ARBA" id="ARBA00022490"/>
    </source>
</evidence>
<dbReference type="SMART" id="SM00359">
    <property type="entry name" value="PUA"/>
    <property type="match status" value="1"/>
</dbReference>
<keyword evidence="10" id="KW-1185">Reference proteome</keyword>
<keyword evidence="6" id="KW-0418">Kinase</keyword>
<sequence>MPQKVLVIKLGSAVITNVNGNINQAVIKKIVADICNLNKSYKVVLVSSGAVSSGKKFIADYKGTLLQRKVAAAIGNPILIQLYRKCFQKLGFTVAQALCERSHFSNRKQFLQLRDTFHTFWEHHIIPVVNENDVISDLELKFSDNDELATLLAIAFDAETLVLCTSVGGFLDSDKKIIPEIKEIDKEILSLVKKGEKSEFGLGGMLSKLTFTRLATNLGINVIMCGLQSATPISDALDKKSGSCFYAQQSTLKNRQKWLASGSITLGNIKLDKGAAKAVAGRKSLLTVGITNIDGKFAAGEVVQLMNENDVIIGVAKSKLNNVELKKLLKEKNIVAAHANDIVLV</sequence>
<dbReference type="InterPro" id="IPR036393">
    <property type="entry name" value="AceGlu_kinase-like_sf"/>
</dbReference>
<dbReference type="GO" id="GO:0004349">
    <property type="term" value="F:glutamate 5-kinase activity"/>
    <property type="evidence" value="ECO:0007669"/>
    <property type="project" value="UniProtKB-EC"/>
</dbReference>
<keyword evidence="1" id="KW-0963">Cytoplasm</keyword>
<accession>A0ABS9SFC9</accession>
<dbReference type="PANTHER" id="PTHR43654">
    <property type="entry name" value="GLUTAMATE 5-KINASE"/>
    <property type="match status" value="1"/>
</dbReference>
<dbReference type="InterPro" id="IPR015947">
    <property type="entry name" value="PUA-like_sf"/>
</dbReference>
<reference evidence="9 10" key="1">
    <citation type="submission" date="2022-02" db="EMBL/GenBank/DDBJ databases">
        <authorList>
            <person name="Min J."/>
        </authorList>
    </citation>
    <scope>NUCLEOTIDE SEQUENCE [LARGE SCALE GENOMIC DNA]</scope>
    <source>
        <strain evidence="9 10">GR10-1</strain>
    </source>
</reference>
<dbReference type="InterPro" id="IPR001057">
    <property type="entry name" value="Glu/AcGlu_kinase"/>
</dbReference>
<organism evidence="9 10">
    <name type="scientific">Niabella ginsengisoli</name>
    <dbReference type="NCBI Taxonomy" id="522298"/>
    <lineage>
        <taxon>Bacteria</taxon>
        <taxon>Pseudomonadati</taxon>
        <taxon>Bacteroidota</taxon>
        <taxon>Chitinophagia</taxon>
        <taxon>Chitinophagales</taxon>
        <taxon>Chitinophagaceae</taxon>
        <taxon>Niabella</taxon>
    </lineage>
</organism>
<dbReference type="InterPro" id="IPR011529">
    <property type="entry name" value="Glu_5kinase"/>
</dbReference>
<keyword evidence="5" id="KW-0547">Nucleotide-binding</keyword>
<dbReference type="PROSITE" id="PS50890">
    <property type="entry name" value="PUA"/>
    <property type="match status" value="1"/>
</dbReference>
<gene>
    <name evidence="9" type="primary">proB</name>
    <name evidence="9" type="ORF">MKP09_03660</name>
</gene>
<dbReference type="RefSeq" id="WP_240826482.1">
    <property type="nucleotide sequence ID" value="NZ_JAKWBL010000001.1"/>
</dbReference>
<evidence type="ECO:0000256" key="5">
    <source>
        <dbReference type="ARBA" id="ARBA00022741"/>
    </source>
</evidence>
<dbReference type="EC" id="2.7.2.11" evidence="9"/>
<feature type="domain" description="PUA" evidence="8">
    <location>
        <begin position="267"/>
        <end position="343"/>
    </location>
</feature>
<dbReference type="Gene3D" id="2.30.130.10">
    <property type="entry name" value="PUA domain"/>
    <property type="match status" value="1"/>
</dbReference>
<evidence type="ECO:0000313" key="10">
    <source>
        <dbReference type="Proteomes" id="UP001202248"/>
    </source>
</evidence>
<dbReference type="PANTHER" id="PTHR43654:SF1">
    <property type="entry name" value="ISOPENTENYL PHOSPHATE KINASE"/>
    <property type="match status" value="1"/>
</dbReference>
<evidence type="ECO:0000259" key="8">
    <source>
        <dbReference type="SMART" id="SM00359"/>
    </source>
</evidence>
<protein>
    <submittedName>
        <fullName evidence="9">Glutamate 5-kinase</fullName>
        <ecNumber evidence="9">2.7.2.11</ecNumber>
    </submittedName>
</protein>
<proteinExistence type="predicted"/>